<dbReference type="Pfam" id="PF22939">
    <property type="entry name" value="WHD_GPIID"/>
    <property type="match status" value="1"/>
</dbReference>
<comment type="caution">
    <text evidence="5">The sequence shown here is derived from an EMBL/GenBank/DDBJ whole genome shotgun (WGS) entry which is preliminary data.</text>
</comment>
<dbReference type="InterPro" id="IPR053137">
    <property type="entry name" value="NLR-like"/>
</dbReference>
<sequence length="935" mass="104363">MSNASKYTVGWICALNAEYVAAQEFLDEEHAPPDFVSPNDTNHYTLGAIGKHNVAIAVLPDGEYGTASAATGAANLLNSFPNVRIGLMVGIGGGAPSEKHDIRLGDIVVSATRAGEGGVIQYDFGKTIQNQAFQHTRVLNQPPTTLRTAMAGLQAQYKRKGHQLNAAIGGILERNVRLRQEFGRPPPSTDMLFKSDVSHDSRGCAKFCAQNNSNLVLRNERTERDDKPTIHYGLIASANQLLKDALIRDKLAAERDILCFEMEAAGLMNHFPCLVIRGICDYSDSHKSKMWQGYAALAAAAYAKDLLSQIQPNRVEAEKRIKDILYSALATIQSKLDRNDDQELWEWLAPVDPENTHIQASERLTPGTGRWFIDGDLQTWLQGGNYSAFLVLRAGVGKTTLLTHVVQELTLMCADDANKSLAYFYCTLGNASSQEPINVFGSLAAQLSVTMPQILDDIRPIFAKAKRKLYKRPMELPLLGQFIVRHSTGERLVLILVDAINETNKWKEVIRYLLLLSEGSKNIRVLLTTTEDTASLREICPDAQVVDMDPATVQRDIETYVHKYLEGDEVLSSIDRDLKADITRVLLSTAHGSFRWVQLSLENLRIQRTKHLMLQALRSLPGSLREIYENILDSIPPTDQKLVREALLWLGFAKRPLTPGELNEAVAFEESYTVLDDYNRLVSASLLPQICQGLIYLDKDELRLAHSSIREFLTSESTQISKVRYFALNPPTAHQTIMRKCLSYLLLDNFRCGCTTSSFVNWRRLQDDHPLLGYAACFWAVHATSYTIDDADRRLINQFFKTAKLLRGGNFGFWVQTLIPDVDPEVITATNPLYYAASFGLTPVVKAILDSVPDLEIDAPGGRCSSTPLFVACWRQQYEVAKLLLEAGANPNIVDPSTGYTEPVRRDHRAAFVKRRGNTDLVIRVETVFDFGEQK</sequence>
<dbReference type="SMART" id="SM00248">
    <property type="entry name" value="ANK"/>
    <property type="match status" value="2"/>
</dbReference>
<dbReference type="InterPro" id="IPR054471">
    <property type="entry name" value="GPIID_WHD"/>
</dbReference>
<evidence type="ECO:0000259" key="3">
    <source>
        <dbReference type="Pfam" id="PF22939"/>
    </source>
</evidence>
<organism evidence="5 6">
    <name type="scientific">Metarhizium guizhouense (strain ARSEF 977)</name>
    <dbReference type="NCBI Taxonomy" id="1276136"/>
    <lineage>
        <taxon>Eukaryota</taxon>
        <taxon>Fungi</taxon>
        <taxon>Dikarya</taxon>
        <taxon>Ascomycota</taxon>
        <taxon>Pezizomycotina</taxon>
        <taxon>Sordariomycetes</taxon>
        <taxon>Hypocreomycetidae</taxon>
        <taxon>Hypocreales</taxon>
        <taxon>Clavicipitaceae</taxon>
        <taxon>Metarhizium</taxon>
    </lineage>
</organism>
<dbReference type="Gene3D" id="3.40.50.1580">
    <property type="entry name" value="Nucleoside phosphorylase domain"/>
    <property type="match status" value="1"/>
</dbReference>
<dbReference type="SUPFAM" id="SSF52540">
    <property type="entry name" value="P-loop containing nucleoside triphosphate hydrolases"/>
    <property type="match status" value="1"/>
</dbReference>
<evidence type="ECO:0000313" key="5">
    <source>
        <dbReference type="EMBL" id="KID83173.1"/>
    </source>
</evidence>
<dbReference type="HOGENOM" id="CLU_000288_34_2_1"/>
<dbReference type="PANTHER" id="PTHR46082:SF11">
    <property type="entry name" value="AAA+ ATPASE DOMAIN-CONTAINING PROTEIN-RELATED"/>
    <property type="match status" value="1"/>
</dbReference>
<gene>
    <name evidence="5" type="ORF">MGU_09536</name>
</gene>
<dbReference type="Pfam" id="PF24883">
    <property type="entry name" value="NPHP3_N"/>
    <property type="match status" value="1"/>
</dbReference>
<feature type="repeat" description="ANK" evidence="2">
    <location>
        <begin position="864"/>
        <end position="896"/>
    </location>
</feature>
<dbReference type="EMBL" id="AZNH01000065">
    <property type="protein sequence ID" value="KID83173.1"/>
    <property type="molecule type" value="Genomic_DNA"/>
</dbReference>
<dbReference type="SUPFAM" id="SSF53167">
    <property type="entry name" value="Purine and uridine phosphorylases"/>
    <property type="match status" value="1"/>
</dbReference>
<keyword evidence="6" id="KW-1185">Reference proteome</keyword>
<evidence type="ECO:0000256" key="1">
    <source>
        <dbReference type="ARBA" id="ARBA00022737"/>
    </source>
</evidence>
<dbReference type="Gene3D" id="3.40.50.300">
    <property type="entry name" value="P-loop containing nucleotide triphosphate hydrolases"/>
    <property type="match status" value="1"/>
</dbReference>
<evidence type="ECO:0000259" key="4">
    <source>
        <dbReference type="Pfam" id="PF24883"/>
    </source>
</evidence>
<protein>
    <submittedName>
        <fullName evidence="5">Ankyrin repeat-containing domain protein</fullName>
    </submittedName>
</protein>
<dbReference type="Pfam" id="PF12796">
    <property type="entry name" value="Ank_2"/>
    <property type="match status" value="1"/>
</dbReference>
<accession>A0A0B4GKU8</accession>
<dbReference type="Proteomes" id="UP000031192">
    <property type="component" value="Unassembled WGS sequence"/>
</dbReference>
<dbReference type="PROSITE" id="PS50088">
    <property type="entry name" value="ANK_REPEAT"/>
    <property type="match status" value="1"/>
</dbReference>
<dbReference type="PANTHER" id="PTHR46082">
    <property type="entry name" value="ATP/GTP-BINDING PROTEIN-RELATED"/>
    <property type="match status" value="1"/>
</dbReference>
<proteinExistence type="predicted"/>
<reference evidence="5 6" key="1">
    <citation type="journal article" date="2014" name="Proc. Natl. Acad. Sci. U.S.A.">
        <title>Trajectory and genomic determinants of fungal-pathogen speciation and host adaptation.</title>
        <authorList>
            <person name="Hu X."/>
            <person name="Xiao G."/>
            <person name="Zheng P."/>
            <person name="Shang Y."/>
            <person name="Su Y."/>
            <person name="Zhang X."/>
            <person name="Liu X."/>
            <person name="Zhan S."/>
            <person name="St Leger R.J."/>
            <person name="Wang C."/>
        </authorList>
    </citation>
    <scope>NUCLEOTIDE SEQUENCE [LARGE SCALE GENOMIC DNA]</scope>
    <source>
        <strain evidence="5 6">ARSEF 977</strain>
    </source>
</reference>
<dbReference type="Gene3D" id="1.25.40.20">
    <property type="entry name" value="Ankyrin repeat-containing domain"/>
    <property type="match status" value="1"/>
</dbReference>
<dbReference type="GO" id="GO:0003824">
    <property type="term" value="F:catalytic activity"/>
    <property type="evidence" value="ECO:0007669"/>
    <property type="project" value="InterPro"/>
</dbReference>
<dbReference type="OrthoDB" id="4961234at2759"/>
<evidence type="ECO:0000256" key="2">
    <source>
        <dbReference type="PROSITE-ProRule" id="PRU00023"/>
    </source>
</evidence>
<dbReference type="InterPro" id="IPR056884">
    <property type="entry name" value="NPHP3-like_N"/>
</dbReference>
<evidence type="ECO:0000313" key="6">
    <source>
        <dbReference type="Proteomes" id="UP000031192"/>
    </source>
</evidence>
<feature type="domain" description="GPI inositol-deacylase winged helix" evidence="3">
    <location>
        <begin position="640"/>
        <end position="719"/>
    </location>
</feature>
<keyword evidence="1" id="KW-0677">Repeat</keyword>
<dbReference type="InterPro" id="IPR027417">
    <property type="entry name" value="P-loop_NTPase"/>
</dbReference>
<feature type="domain" description="Nephrocystin 3-like N-terminal" evidence="4">
    <location>
        <begin position="367"/>
        <end position="528"/>
    </location>
</feature>
<dbReference type="AlphaFoldDB" id="A0A0B4GKU8"/>
<name>A0A0B4GKU8_METGA</name>
<dbReference type="InterPro" id="IPR036770">
    <property type="entry name" value="Ankyrin_rpt-contain_sf"/>
</dbReference>
<dbReference type="GO" id="GO:0009116">
    <property type="term" value="P:nucleoside metabolic process"/>
    <property type="evidence" value="ECO:0007669"/>
    <property type="project" value="InterPro"/>
</dbReference>
<dbReference type="SUPFAM" id="SSF48403">
    <property type="entry name" value="Ankyrin repeat"/>
    <property type="match status" value="1"/>
</dbReference>
<keyword evidence="2" id="KW-0040">ANK repeat</keyword>
<dbReference type="PROSITE" id="PS50297">
    <property type="entry name" value="ANK_REP_REGION"/>
    <property type="match status" value="1"/>
</dbReference>
<dbReference type="InterPro" id="IPR035994">
    <property type="entry name" value="Nucleoside_phosphorylase_sf"/>
</dbReference>
<dbReference type="InterPro" id="IPR002110">
    <property type="entry name" value="Ankyrin_rpt"/>
</dbReference>